<sequence length="659" mass="73987">MIDHLQQVIHCFSDNNNKISSANDNLMSPREAQSFWTTTTSSSSSGGTDNNMKDIVHRYAPVGLESQFEQLYSLLHPCLVVHENETNAAAFLLGQRGMGKGLLVERCLQALQDELTFAPSSTNKKSNKMQHFRVVKVHGVLIPGNDVSLVVKDMLQQLSQMVLQQRREEDQQMKKDNTTTTTAACTTPLPTKHKNHATTTATDSCTSTSFGDEQSPNKRFKTGNGTPTAAEQMLRLRMSTFESNLQLLSQTLKLARVDQIPILIILDQVDAFLGGDQNTTTSRSSNNNSNHHHNLQQRDRQLLLYHLLDRVATQGSNVCLIGMTQQLAWRSQLEKRIKSRMEGTSKEIFVGACPSFSAVTNVLLSHFNVATQQQPCLHEQVARILTPPQKNNAAAGVELTVWQTLEREYRMGKNIRWFSRIFTMALALYRGDWIEYKCRLRKLQDSQPEPPTFHASYLLDALVSQGASIPNVPKQSNNNNNNNNKRSSNIVIMTGGGGSQQLQAKTAVDPRIQALLDLSMPQVALILSARRILARDAQWNNEGRGGAEGIMPAPLTLGRMVQEYERFIMNQQSGGCTFSRHLLWISFQELLHLNLLRPAMDHCGTGPFQYDHQQQHYSSLNEAEDVPLHLLVDANRELMDALQELDCTTAMREWGRKTN</sequence>
<comment type="caution">
    <text evidence="2">The sequence shown here is derived from an EMBL/GenBank/DDBJ whole genome shotgun (WGS) entry which is preliminary data.</text>
</comment>
<dbReference type="Gene3D" id="3.40.50.300">
    <property type="entry name" value="P-loop containing nucleotide triphosphate hydrolases"/>
    <property type="match status" value="1"/>
</dbReference>
<feature type="compositionally biased region" description="Low complexity" evidence="1">
    <location>
        <begin position="178"/>
        <end position="190"/>
    </location>
</feature>
<dbReference type="PANTHER" id="PTHR12087:SF0">
    <property type="entry name" value="ORIGIN RECOGNITION COMPLEX SUBUNIT 4"/>
    <property type="match status" value="1"/>
</dbReference>
<proteinExistence type="predicted"/>
<feature type="region of interest" description="Disordered" evidence="1">
    <location>
        <begin position="168"/>
        <end position="226"/>
    </location>
</feature>
<feature type="compositionally biased region" description="Low complexity" evidence="1">
    <location>
        <begin position="197"/>
        <end position="209"/>
    </location>
</feature>
<dbReference type="GO" id="GO:0006270">
    <property type="term" value="P:DNA replication initiation"/>
    <property type="evidence" value="ECO:0007669"/>
    <property type="project" value="TreeGrafter"/>
</dbReference>
<name>A0A9N8EHP0_9STRA</name>
<accession>A0A9N8EHP0</accession>
<dbReference type="InterPro" id="IPR027417">
    <property type="entry name" value="P-loop_NTPase"/>
</dbReference>
<evidence type="ECO:0000313" key="2">
    <source>
        <dbReference type="EMBL" id="CAB9519359.1"/>
    </source>
</evidence>
<feature type="compositionally biased region" description="Basic and acidic residues" evidence="1">
    <location>
        <begin position="168"/>
        <end position="177"/>
    </location>
</feature>
<dbReference type="AlphaFoldDB" id="A0A9N8EHP0"/>
<keyword evidence="3" id="KW-1185">Reference proteome</keyword>
<organism evidence="2 3">
    <name type="scientific">Seminavis robusta</name>
    <dbReference type="NCBI Taxonomy" id="568900"/>
    <lineage>
        <taxon>Eukaryota</taxon>
        <taxon>Sar</taxon>
        <taxon>Stramenopiles</taxon>
        <taxon>Ochrophyta</taxon>
        <taxon>Bacillariophyta</taxon>
        <taxon>Bacillariophyceae</taxon>
        <taxon>Bacillariophycidae</taxon>
        <taxon>Naviculales</taxon>
        <taxon>Naviculaceae</taxon>
        <taxon>Seminavis</taxon>
    </lineage>
</organism>
<dbReference type="GO" id="GO:0003688">
    <property type="term" value="F:DNA replication origin binding"/>
    <property type="evidence" value="ECO:0007669"/>
    <property type="project" value="TreeGrafter"/>
</dbReference>
<evidence type="ECO:0008006" key="4">
    <source>
        <dbReference type="Google" id="ProtNLM"/>
    </source>
</evidence>
<dbReference type="Proteomes" id="UP001153069">
    <property type="component" value="Unassembled WGS sequence"/>
</dbReference>
<dbReference type="GO" id="GO:0005664">
    <property type="term" value="C:nuclear origin of replication recognition complex"/>
    <property type="evidence" value="ECO:0007669"/>
    <property type="project" value="TreeGrafter"/>
</dbReference>
<reference evidence="2" key="1">
    <citation type="submission" date="2020-06" db="EMBL/GenBank/DDBJ databases">
        <authorList>
            <consortium name="Plant Systems Biology data submission"/>
        </authorList>
    </citation>
    <scope>NUCLEOTIDE SEQUENCE</scope>
    <source>
        <strain evidence="2">D6</strain>
    </source>
</reference>
<evidence type="ECO:0000256" key="1">
    <source>
        <dbReference type="SAM" id="MobiDB-lite"/>
    </source>
</evidence>
<evidence type="ECO:0000313" key="3">
    <source>
        <dbReference type="Proteomes" id="UP001153069"/>
    </source>
</evidence>
<dbReference type="EMBL" id="CAICTM010001009">
    <property type="protein sequence ID" value="CAB9519359.1"/>
    <property type="molecule type" value="Genomic_DNA"/>
</dbReference>
<gene>
    <name evidence="2" type="ORF">SEMRO_1011_G230960.1</name>
</gene>
<dbReference type="OrthoDB" id="49029at2759"/>
<dbReference type="PANTHER" id="PTHR12087">
    <property type="entry name" value="ORIGIN RECOGNITION COMPLEX SUBUNIT 4"/>
    <property type="match status" value="1"/>
</dbReference>
<feature type="region of interest" description="Disordered" evidence="1">
    <location>
        <begin position="469"/>
        <end position="489"/>
    </location>
</feature>
<dbReference type="InterPro" id="IPR016527">
    <property type="entry name" value="ORC4"/>
</dbReference>
<protein>
    <recommendedName>
        <fullName evidence="4">Origin recognition complex subunit 4</fullName>
    </recommendedName>
</protein>